<dbReference type="PANTHER" id="PTHR21450">
    <property type="entry name" value="PROTEIN ALTERED PHOSPHATE STARVATION RESPONSE 1"/>
    <property type="match status" value="1"/>
</dbReference>
<dbReference type="Proteomes" id="UP001190926">
    <property type="component" value="Unassembled WGS sequence"/>
</dbReference>
<evidence type="ECO:0000259" key="2">
    <source>
        <dbReference type="Pfam" id="PF04782"/>
    </source>
</evidence>
<dbReference type="InterPro" id="IPR006867">
    <property type="entry name" value="DUF632"/>
</dbReference>
<dbReference type="AlphaFoldDB" id="A0AAD4JJQ6"/>
<comment type="caution">
    <text evidence="4">The sequence shown here is derived from an EMBL/GenBank/DDBJ whole genome shotgun (WGS) entry which is preliminary data.</text>
</comment>
<evidence type="ECO:0000313" key="4">
    <source>
        <dbReference type="EMBL" id="KAH6834300.1"/>
    </source>
</evidence>
<evidence type="ECO:0000256" key="1">
    <source>
        <dbReference type="SAM" id="MobiDB-lite"/>
    </source>
</evidence>
<feature type="region of interest" description="Disordered" evidence="1">
    <location>
        <begin position="194"/>
        <end position="231"/>
    </location>
</feature>
<accession>A0AAD4JJQ6</accession>
<gene>
    <name evidence="4" type="ORF">C2S53_004663</name>
</gene>
<sequence>MGASNSRLEEDKGVQLCRARKKFIKQALNGRCSLAAAHIAYIEELEIIGVALRRFVGPDVVQVEPFVYPEPLALIVSRLSSSSQSQSRNVDTPQVSSQYQSHHMKFTGTVSSKIEEKPSVPVVMSVASTAPPSTTPRFREGTEVSAFEIPSDNPPWDYFGLFHHVENDYPAEERRVFDHGGSECSDEIRHLREEEGIPDLEDVRESFLSSQEREEPLESEEEFDEPPSASLVRSFRNVNTATKGVSIGDSPVSRVSGMTGTKHSSSDNVNEAKIVDANGDSPVEHPESAVPEAKLATGNKNNTPDLGPLSGDEKVATIGGGELEDNVAPKDFFSSINDIEQLFVKASESGKEVPRMLEANKFHFRPVFPGREGRLVAASLLKSCFSCGEDPSEVQRELSQNSVKYLTWHRTTSFRSSSSRNLVATSSNDDIADPSNTLFDNFCMVSGSHASTLDRLYAWEKKLYDEVKASEVLRSSFDQKCKLLRQKESRGENTEKNRAAVKDLHSRIAVAIHRINSISKKIEEIRDTELQPQLEELIEGLRRMWETMAECHKLQLHIISVSHAPGSTKLRMQSDSQKQITIHLGYTLSSLSSTFTKWVSAQRIYLEAIDKWLFKCVTLAQKQPSKRNRRMRPPSMRHCGPPIYMICGSWLQMIEGLPSKGVADSIKELAAEVAQFLPRQDKSQGRVGDAGTTSRDEPTADMLRDDVVPRLDRVRTSLAGFLGKLNSFAECSLKMFTDLQKDIQDAKKNYEQFMSQKSQVLV</sequence>
<protein>
    <submittedName>
        <fullName evidence="4">Uncharacterized protein</fullName>
    </submittedName>
</protein>
<feature type="region of interest" description="Disordered" evidence="1">
    <location>
        <begin position="248"/>
        <end position="311"/>
    </location>
</feature>
<keyword evidence="5" id="KW-1185">Reference proteome</keyword>
<feature type="region of interest" description="Disordered" evidence="1">
    <location>
        <begin position="680"/>
        <end position="699"/>
    </location>
</feature>
<dbReference type="Pfam" id="PF04782">
    <property type="entry name" value="DUF632"/>
    <property type="match status" value="1"/>
</dbReference>
<evidence type="ECO:0000313" key="5">
    <source>
        <dbReference type="Proteomes" id="UP001190926"/>
    </source>
</evidence>
<dbReference type="InterPro" id="IPR006868">
    <property type="entry name" value="DUF630"/>
</dbReference>
<dbReference type="PANTHER" id="PTHR21450:SF6">
    <property type="entry name" value="EXPRESSED PROTEIN"/>
    <property type="match status" value="1"/>
</dbReference>
<organism evidence="4 5">
    <name type="scientific">Perilla frutescens var. hirtella</name>
    <name type="common">Perilla citriodora</name>
    <name type="synonym">Perilla setoyensis</name>
    <dbReference type="NCBI Taxonomy" id="608512"/>
    <lineage>
        <taxon>Eukaryota</taxon>
        <taxon>Viridiplantae</taxon>
        <taxon>Streptophyta</taxon>
        <taxon>Embryophyta</taxon>
        <taxon>Tracheophyta</taxon>
        <taxon>Spermatophyta</taxon>
        <taxon>Magnoliopsida</taxon>
        <taxon>eudicotyledons</taxon>
        <taxon>Gunneridae</taxon>
        <taxon>Pentapetalae</taxon>
        <taxon>asterids</taxon>
        <taxon>lamiids</taxon>
        <taxon>Lamiales</taxon>
        <taxon>Lamiaceae</taxon>
        <taxon>Nepetoideae</taxon>
        <taxon>Elsholtzieae</taxon>
        <taxon>Perilla</taxon>
    </lineage>
</organism>
<evidence type="ECO:0000259" key="3">
    <source>
        <dbReference type="Pfam" id="PF04783"/>
    </source>
</evidence>
<feature type="domain" description="DUF630" evidence="3">
    <location>
        <begin position="1"/>
        <end position="56"/>
    </location>
</feature>
<feature type="domain" description="DUF632" evidence="2">
    <location>
        <begin position="333"/>
        <end position="674"/>
    </location>
</feature>
<dbReference type="Pfam" id="PF04783">
    <property type="entry name" value="DUF630"/>
    <property type="match status" value="1"/>
</dbReference>
<feature type="compositionally biased region" description="Basic and acidic residues" evidence="1">
    <location>
        <begin position="194"/>
        <end position="216"/>
    </location>
</feature>
<reference evidence="4 5" key="1">
    <citation type="journal article" date="2021" name="Nat. Commun.">
        <title>Incipient diploidization of the medicinal plant Perilla within 10,000 years.</title>
        <authorList>
            <person name="Zhang Y."/>
            <person name="Shen Q."/>
            <person name="Leng L."/>
            <person name="Zhang D."/>
            <person name="Chen S."/>
            <person name="Shi Y."/>
            <person name="Ning Z."/>
            <person name="Chen S."/>
        </authorList>
    </citation>
    <scope>NUCLEOTIDE SEQUENCE [LARGE SCALE GENOMIC DNA]</scope>
    <source>
        <strain evidence="5">cv. PC099</strain>
    </source>
</reference>
<proteinExistence type="predicted"/>
<feature type="compositionally biased region" description="Polar residues" evidence="1">
    <location>
        <begin position="256"/>
        <end position="269"/>
    </location>
</feature>
<name>A0AAD4JJQ6_PERFH</name>
<dbReference type="EMBL" id="SDAM02000052">
    <property type="protein sequence ID" value="KAH6834300.1"/>
    <property type="molecule type" value="Genomic_DNA"/>
</dbReference>